<feature type="domain" description="Plastocyanin-like" evidence="6">
    <location>
        <begin position="181"/>
        <end position="263"/>
    </location>
</feature>
<dbReference type="RefSeq" id="WP_209989121.1">
    <property type="nucleotide sequence ID" value="NZ_JAGINO010000027.1"/>
</dbReference>
<evidence type="ECO:0000256" key="1">
    <source>
        <dbReference type="ARBA" id="ARBA00022723"/>
    </source>
</evidence>
<dbReference type="InterPro" id="IPR011706">
    <property type="entry name" value="Cu-oxidase_C"/>
</dbReference>
<evidence type="ECO:0000313" key="8">
    <source>
        <dbReference type="Proteomes" id="UP001244552"/>
    </source>
</evidence>
<dbReference type="InterPro" id="IPR008972">
    <property type="entry name" value="Cupredoxin"/>
</dbReference>
<reference evidence="7 8" key="1">
    <citation type="submission" date="2023-07" db="EMBL/GenBank/DDBJ databases">
        <title>Genomic Encyclopedia of Type Strains, Phase IV (KMG-IV): sequencing the most valuable type-strain genomes for metagenomic binning, comparative biology and taxonomic classification.</title>
        <authorList>
            <person name="Goeker M."/>
        </authorList>
    </citation>
    <scope>NUCLEOTIDE SEQUENCE [LARGE SCALE GENOMIC DNA]</scope>
    <source>
        <strain evidence="7 8">DSM 19922</strain>
    </source>
</reference>
<dbReference type="Pfam" id="PF07732">
    <property type="entry name" value="Cu-oxidase_3"/>
    <property type="match status" value="1"/>
</dbReference>
<proteinExistence type="predicted"/>
<dbReference type="EMBL" id="JAUSVU010000027">
    <property type="protein sequence ID" value="MDQ0536457.1"/>
    <property type="molecule type" value="Genomic_DNA"/>
</dbReference>
<dbReference type="InterPro" id="IPR006311">
    <property type="entry name" value="TAT_signal"/>
</dbReference>
<dbReference type="PANTHER" id="PTHR11709">
    <property type="entry name" value="MULTI-COPPER OXIDASE"/>
    <property type="match status" value="1"/>
</dbReference>
<dbReference type="PROSITE" id="PS51318">
    <property type="entry name" value="TAT"/>
    <property type="match status" value="1"/>
</dbReference>
<organism evidence="7 8">
    <name type="scientific">Azospirillum picis</name>
    <dbReference type="NCBI Taxonomy" id="488438"/>
    <lineage>
        <taxon>Bacteria</taxon>
        <taxon>Pseudomonadati</taxon>
        <taxon>Pseudomonadota</taxon>
        <taxon>Alphaproteobacteria</taxon>
        <taxon>Rhodospirillales</taxon>
        <taxon>Azospirillaceae</taxon>
        <taxon>Azospirillum</taxon>
    </lineage>
</organism>
<dbReference type="CDD" id="cd13853">
    <property type="entry name" value="CuRO_1_Tth-MCO_like"/>
    <property type="match status" value="1"/>
</dbReference>
<comment type="caution">
    <text evidence="7">The sequence shown here is derived from an EMBL/GenBank/DDBJ whole genome shotgun (WGS) entry which is preliminary data.</text>
</comment>
<dbReference type="InterPro" id="IPR011707">
    <property type="entry name" value="Cu-oxidase-like_N"/>
</dbReference>
<feature type="region of interest" description="Disordered" evidence="3">
    <location>
        <begin position="38"/>
        <end position="66"/>
    </location>
</feature>
<dbReference type="Gene3D" id="2.60.40.420">
    <property type="entry name" value="Cupredoxins - blue copper proteins"/>
    <property type="match status" value="3"/>
</dbReference>
<evidence type="ECO:0000256" key="4">
    <source>
        <dbReference type="SAM" id="SignalP"/>
    </source>
</evidence>
<evidence type="ECO:0000259" key="5">
    <source>
        <dbReference type="Pfam" id="PF07731"/>
    </source>
</evidence>
<keyword evidence="2" id="KW-0560">Oxidoreductase</keyword>
<evidence type="ECO:0000313" key="7">
    <source>
        <dbReference type="EMBL" id="MDQ0536457.1"/>
    </source>
</evidence>
<dbReference type="Proteomes" id="UP001244552">
    <property type="component" value="Unassembled WGS sequence"/>
</dbReference>
<protein>
    <submittedName>
        <fullName evidence="7">FtsP/CotA-like multicopper oxidase with cupredoxin domain</fullName>
    </submittedName>
</protein>
<feature type="chain" id="PRO_5047453963" evidence="4">
    <location>
        <begin position="26"/>
        <end position="630"/>
    </location>
</feature>
<evidence type="ECO:0000259" key="6">
    <source>
        <dbReference type="Pfam" id="PF07732"/>
    </source>
</evidence>
<feature type="signal peptide" evidence="4">
    <location>
        <begin position="1"/>
        <end position="25"/>
    </location>
</feature>
<dbReference type="PROSITE" id="PS51257">
    <property type="entry name" value="PROKAR_LIPOPROTEIN"/>
    <property type="match status" value="1"/>
</dbReference>
<dbReference type="InterPro" id="IPR045087">
    <property type="entry name" value="Cu-oxidase_fam"/>
</dbReference>
<feature type="compositionally biased region" description="Low complexity" evidence="3">
    <location>
        <begin position="38"/>
        <end position="49"/>
    </location>
</feature>
<dbReference type="InterPro" id="IPR033138">
    <property type="entry name" value="Cu_oxidase_CS"/>
</dbReference>
<sequence>MVKTGLGKWSISRRSALLGSSAAVAAAVTGTGCTQTTAQTAQGRMGGTQPDAGHAGHGRSGGLANVVHDHPGELGSRMRAAGEQPRAAAMAGEALPMPPVIRVAPGAAGTLAMRLQSCTVGDRQASGLRTYDTLSQRQYVMAPTLEFGQTGVFKVNLVNNLPKNPDQAQPHLVDIPSQFNTTNLHTHGLHVSPSGHSDNVYLEILPAGTDRKYAQNDTTVVGALTYSYALSNHTPGTFWYHPHRHGSVAVQVASGAAGALIVRGGPGTVDAVAGIAGVTEQVLLLQQVMLDSKGELPDFDTIWNSPHNGAVADWTVNGTVGRTLAMRPGEVQRWRIVNTGFQSEAKFRLLQPGASGRAPTPVAVTLIAMDGVNFTRTATVQGVYLPPGGRADILVRAPSTATTLQAQVGRYIGSKEDVAYGIAAGFEIDGVWQEADFKEAPTHLFQVAVSGAPLSMPLPSSALPAPAVPDITADTKPDAYRYVNFNVLQVSDPGNPPSNGLPTYRPDALPYCFKLQINAELFCPGRVMFQPPLGSVDQYYVDSPGVHVFHIHVNPFLVTEVAGRRLSTPMWRDTMLAGPQGYKALTKYTDYSGTFPIHCHILDHEDAGMMTNVTVVDAANPSASFPAHGH</sequence>
<evidence type="ECO:0000256" key="3">
    <source>
        <dbReference type="SAM" id="MobiDB-lite"/>
    </source>
</evidence>
<dbReference type="PROSITE" id="PS00080">
    <property type="entry name" value="MULTICOPPER_OXIDASE2"/>
    <property type="match status" value="1"/>
</dbReference>
<keyword evidence="8" id="KW-1185">Reference proteome</keyword>
<name>A0ABU0MSJ2_9PROT</name>
<accession>A0ABU0MSJ2</accession>
<dbReference type="InterPro" id="IPR002355">
    <property type="entry name" value="Cu_oxidase_Cu_BS"/>
</dbReference>
<dbReference type="PANTHER" id="PTHR11709:SF518">
    <property type="entry name" value="MULTICOPPER OXIDASE"/>
    <property type="match status" value="1"/>
</dbReference>
<keyword evidence="1" id="KW-0479">Metal-binding</keyword>
<dbReference type="PROSITE" id="PS00079">
    <property type="entry name" value="MULTICOPPER_OXIDASE1"/>
    <property type="match status" value="1"/>
</dbReference>
<dbReference type="Pfam" id="PF07731">
    <property type="entry name" value="Cu-oxidase_2"/>
    <property type="match status" value="1"/>
</dbReference>
<gene>
    <name evidence="7" type="ORF">QO018_005354</name>
</gene>
<keyword evidence="4" id="KW-0732">Signal</keyword>
<feature type="domain" description="Plastocyanin-like" evidence="5">
    <location>
        <begin position="514"/>
        <end position="617"/>
    </location>
</feature>
<dbReference type="SUPFAM" id="SSF49503">
    <property type="entry name" value="Cupredoxins"/>
    <property type="match status" value="3"/>
</dbReference>
<evidence type="ECO:0000256" key="2">
    <source>
        <dbReference type="ARBA" id="ARBA00023002"/>
    </source>
</evidence>